<dbReference type="PANTHER" id="PTHR43792">
    <property type="entry name" value="GNAT FAMILY, PUTATIVE (AFU_ORTHOLOGUE AFUA_3G00765)-RELATED-RELATED"/>
    <property type="match status" value="1"/>
</dbReference>
<evidence type="ECO:0000259" key="4">
    <source>
        <dbReference type="PROSITE" id="PS51186"/>
    </source>
</evidence>
<comment type="caution">
    <text evidence="5">The sequence shown here is derived from an EMBL/GenBank/DDBJ whole genome shotgun (WGS) entry which is preliminary data.</text>
</comment>
<evidence type="ECO:0000256" key="3">
    <source>
        <dbReference type="ARBA" id="ARBA00038502"/>
    </source>
</evidence>
<accession>A0A839Z6U0</accession>
<dbReference type="EC" id="2.3.1.267" evidence="5"/>
<dbReference type="Pfam" id="PF13302">
    <property type="entry name" value="Acetyltransf_3"/>
    <property type="match status" value="1"/>
</dbReference>
<dbReference type="Proteomes" id="UP000533469">
    <property type="component" value="Unassembled WGS sequence"/>
</dbReference>
<dbReference type="GO" id="GO:0008999">
    <property type="term" value="F:protein-N-terminal-alanine acetyltransferase activity"/>
    <property type="evidence" value="ECO:0007669"/>
    <property type="project" value="UniProtKB-EC"/>
</dbReference>
<dbReference type="RefSeq" id="WP_183187902.1">
    <property type="nucleotide sequence ID" value="NZ_JACICD010000001.1"/>
</dbReference>
<evidence type="ECO:0000313" key="6">
    <source>
        <dbReference type="Proteomes" id="UP000533469"/>
    </source>
</evidence>
<dbReference type="InterPro" id="IPR051531">
    <property type="entry name" value="N-acetyltransferase"/>
</dbReference>
<dbReference type="SUPFAM" id="SSF55729">
    <property type="entry name" value="Acyl-CoA N-acyltransferases (Nat)"/>
    <property type="match status" value="1"/>
</dbReference>
<keyword evidence="2 5" id="KW-0012">Acyltransferase</keyword>
<organism evidence="5 6">
    <name type="scientific">Ancylobacter tetraedralis</name>
    <dbReference type="NCBI Taxonomy" id="217068"/>
    <lineage>
        <taxon>Bacteria</taxon>
        <taxon>Pseudomonadati</taxon>
        <taxon>Pseudomonadota</taxon>
        <taxon>Alphaproteobacteria</taxon>
        <taxon>Hyphomicrobiales</taxon>
        <taxon>Xanthobacteraceae</taxon>
        <taxon>Ancylobacter</taxon>
    </lineage>
</organism>
<keyword evidence="6" id="KW-1185">Reference proteome</keyword>
<keyword evidence="1 5" id="KW-0808">Transferase</keyword>
<evidence type="ECO:0000313" key="5">
    <source>
        <dbReference type="EMBL" id="MBB3769705.1"/>
    </source>
</evidence>
<sequence length="221" mass="24785">MSLFRTVSWPEPPALIEGEGVVLRMPNMSDFAAWSSLREQSRAFLTPWEPLWPNYDLSRGSFRRRIRRYIRDVREDAAYPFLVFRRDDHALLGGLTLSNVRRGVTQTASLGYWMGAPHAGKGHMGAAVRALLPFAHTTLGLRRIEAACLPGNIPSRRLLMSAGFRHEGYAREYLCINGLWQDHLLFARLSGDPIARVGEGMPDELTSLGEFQSAGEMSGKL</sequence>
<protein>
    <submittedName>
        <fullName evidence="5">Ribosomal-protein-alanine N-acetyltransferase</fullName>
        <ecNumber evidence="5">2.3.1.267</ecNumber>
    </submittedName>
</protein>
<dbReference type="EMBL" id="JACICD010000001">
    <property type="protein sequence ID" value="MBB3769705.1"/>
    <property type="molecule type" value="Genomic_DNA"/>
</dbReference>
<evidence type="ECO:0000256" key="2">
    <source>
        <dbReference type="ARBA" id="ARBA00023315"/>
    </source>
</evidence>
<comment type="similarity">
    <text evidence="3">Belongs to the acetyltransferase family. RimJ subfamily.</text>
</comment>
<proteinExistence type="inferred from homology"/>
<dbReference type="InterPro" id="IPR016181">
    <property type="entry name" value="Acyl_CoA_acyltransferase"/>
</dbReference>
<dbReference type="PANTHER" id="PTHR43792:SF8">
    <property type="entry name" value="[RIBOSOMAL PROTEIN US5]-ALANINE N-ACETYLTRANSFERASE"/>
    <property type="match status" value="1"/>
</dbReference>
<evidence type="ECO:0000256" key="1">
    <source>
        <dbReference type="ARBA" id="ARBA00022679"/>
    </source>
</evidence>
<dbReference type="AlphaFoldDB" id="A0A839Z6U0"/>
<gene>
    <name evidence="5" type="ORF">FHS55_000291</name>
</gene>
<name>A0A839Z6U0_9HYPH</name>
<feature type="domain" description="N-acetyltransferase" evidence="4">
    <location>
        <begin position="21"/>
        <end position="182"/>
    </location>
</feature>
<dbReference type="Gene3D" id="3.40.630.30">
    <property type="match status" value="1"/>
</dbReference>
<dbReference type="PROSITE" id="PS51186">
    <property type="entry name" value="GNAT"/>
    <property type="match status" value="1"/>
</dbReference>
<dbReference type="GO" id="GO:0005737">
    <property type="term" value="C:cytoplasm"/>
    <property type="evidence" value="ECO:0007669"/>
    <property type="project" value="TreeGrafter"/>
</dbReference>
<dbReference type="InterPro" id="IPR000182">
    <property type="entry name" value="GNAT_dom"/>
</dbReference>
<reference evidence="5 6" key="1">
    <citation type="submission" date="2020-08" db="EMBL/GenBank/DDBJ databases">
        <title>Genomic Encyclopedia of Type Strains, Phase IV (KMG-IV): sequencing the most valuable type-strain genomes for metagenomic binning, comparative biology and taxonomic classification.</title>
        <authorList>
            <person name="Goeker M."/>
        </authorList>
    </citation>
    <scope>NUCLEOTIDE SEQUENCE [LARGE SCALE GENOMIC DNA]</scope>
    <source>
        <strain evidence="5 6">DSM 5895</strain>
    </source>
</reference>